<sequence>MLPLTFLGIVMGIIFIRSRNLLASMPLHGRYNGFVFLHLVS</sequence>
<dbReference type="AlphaFoldDB" id="A0A2K1IMD3"/>
<evidence type="ECO:0000259" key="1">
    <source>
        <dbReference type="Pfam" id="PF02517"/>
    </source>
</evidence>
<dbReference type="InterPro" id="IPR003675">
    <property type="entry name" value="Rce1/LyrA-like_dom"/>
</dbReference>
<accession>A0A2K1IMD3</accession>
<dbReference type="GO" id="GO:0080120">
    <property type="term" value="P:CAAX-box protein maturation"/>
    <property type="evidence" value="ECO:0007669"/>
    <property type="project" value="UniProtKB-ARBA"/>
</dbReference>
<evidence type="ECO:0000313" key="3">
    <source>
        <dbReference type="EnsemblPlants" id="PAC:32902813.CDS.1"/>
    </source>
</evidence>
<reference evidence="2 4" key="1">
    <citation type="journal article" date="2008" name="Science">
        <title>The Physcomitrella genome reveals evolutionary insights into the conquest of land by plants.</title>
        <authorList>
            <person name="Rensing S."/>
            <person name="Lang D."/>
            <person name="Zimmer A."/>
            <person name="Terry A."/>
            <person name="Salamov A."/>
            <person name="Shapiro H."/>
            <person name="Nishiyama T."/>
            <person name="Perroud P.-F."/>
            <person name="Lindquist E."/>
            <person name="Kamisugi Y."/>
            <person name="Tanahashi T."/>
            <person name="Sakakibara K."/>
            <person name="Fujita T."/>
            <person name="Oishi K."/>
            <person name="Shin-I T."/>
            <person name="Kuroki Y."/>
            <person name="Toyoda A."/>
            <person name="Suzuki Y."/>
            <person name="Hashimoto A."/>
            <person name="Yamaguchi K."/>
            <person name="Sugano A."/>
            <person name="Kohara Y."/>
            <person name="Fujiyama A."/>
            <person name="Anterola A."/>
            <person name="Aoki S."/>
            <person name="Ashton N."/>
            <person name="Barbazuk W.B."/>
            <person name="Barker E."/>
            <person name="Bennetzen J."/>
            <person name="Bezanilla M."/>
            <person name="Blankenship R."/>
            <person name="Cho S.H."/>
            <person name="Dutcher S."/>
            <person name="Estelle M."/>
            <person name="Fawcett J.A."/>
            <person name="Gundlach H."/>
            <person name="Hanada K."/>
            <person name="Heyl A."/>
            <person name="Hicks K.A."/>
            <person name="Hugh J."/>
            <person name="Lohr M."/>
            <person name="Mayer K."/>
            <person name="Melkozernov A."/>
            <person name="Murata T."/>
            <person name="Nelson D."/>
            <person name="Pils B."/>
            <person name="Prigge M."/>
            <person name="Reiss B."/>
            <person name="Renner T."/>
            <person name="Rombauts S."/>
            <person name="Rushton P."/>
            <person name="Sanderfoot A."/>
            <person name="Schween G."/>
            <person name="Shiu S.-H."/>
            <person name="Stueber K."/>
            <person name="Theodoulou F.L."/>
            <person name="Tu H."/>
            <person name="Van de Peer Y."/>
            <person name="Verrier P.J."/>
            <person name="Waters E."/>
            <person name="Wood A."/>
            <person name="Yang L."/>
            <person name="Cove D."/>
            <person name="Cuming A."/>
            <person name="Hasebe M."/>
            <person name="Lucas S."/>
            <person name="Mishler D.B."/>
            <person name="Reski R."/>
            <person name="Grigoriev I."/>
            <person name="Quatrano R.S."/>
            <person name="Boore J.L."/>
        </authorList>
    </citation>
    <scope>NUCLEOTIDE SEQUENCE [LARGE SCALE GENOMIC DNA]</scope>
    <source>
        <strain evidence="3 4">cv. Gransden 2004</strain>
    </source>
</reference>
<dbReference type="Gramene" id="Pp3c22_5590V3.1">
    <property type="protein sequence ID" value="PAC:32902813.CDS.1"/>
    <property type="gene ID" value="Pp3c22_5590"/>
</dbReference>
<dbReference type="GO" id="GO:0004175">
    <property type="term" value="F:endopeptidase activity"/>
    <property type="evidence" value="ECO:0007669"/>
    <property type="project" value="UniProtKB-ARBA"/>
</dbReference>
<dbReference type="EnsemblPlants" id="Pp3c22_5590V3.1">
    <property type="protein sequence ID" value="PAC:32902813.CDS.1"/>
    <property type="gene ID" value="Pp3c22_5590"/>
</dbReference>
<gene>
    <name evidence="2" type="ORF">PHYPA_026750</name>
</gene>
<organism evidence="2">
    <name type="scientific">Physcomitrium patens</name>
    <name type="common">Spreading-leaved earth moss</name>
    <name type="synonym">Physcomitrella patens</name>
    <dbReference type="NCBI Taxonomy" id="3218"/>
    <lineage>
        <taxon>Eukaryota</taxon>
        <taxon>Viridiplantae</taxon>
        <taxon>Streptophyta</taxon>
        <taxon>Embryophyta</taxon>
        <taxon>Bryophyta</taxon>
        <taxon>Bryophytina</taxon>
        <taxon>Bryopsida</taxon>
        <taxon>Funariidae</taxon>
        <taxon>Funariales</taxon>
        <taxon>Funariaceae</taxon>
        <taxon>Physcomitrium</taxon>
    </lineage>
</organism>
<feature type="domain" description="CAAX prenyl protease 2/Lysostaphin resistance protein A-like" evidence="1">
    <location>
        <begin position="2"/>
        <end position="33"/>
    </location>
</feature>
<dbReference type="InParanoid" id="A0A2K1IMD3"/>
<dbReference type="EMBL" id="ABEU02000022">
    <property type="protein sequence ID" value="PNR30434.1"/>
    <property type="molecule type" value="Genomic_DNA"/>
</dbReference>
<evidence type="ECO:0000313" key="4">
    <source>
        <dbReference type="Proteomes" id="UP000006727"/>
    </source>
</evidence>
<keyword evidence="4" id="KW-1185">Reference proteome</keyword>
<dbReference type="Proteomes" id="UP000006727">
    <property type="component" value="Chromosome 22"/>
</dbReference>
<dbReference type="Pfam" id="PF02517">
    <property type="entry name" value="Rce1-like"/>
    <property type="match status" value="1"/>
</dbReference>
<reference evidence="3" key="3">
    <citation type="submission" date="2020-12" db="UniProtKB">
        <authorList>
            <consortium name="EnsemblPlants"/>
        </authorList>
    </citation>
    <scope>IDENTIFICATION</scope>
</reference>
<reference evidence="2 4" key="2">
    <citation type="journal article" date="2018" name="Plant J.">
        <title>The Physcomitrella patens chromosome-scale assembly reveals moss genome structure and evolution.</title>
        <authorList>
            <person name="Lang D."/>
            <person name="Ullrich K.K."/>
            <person name="Murat F."/>
            <person name="Fuchs J."/>
            <person name="Jenkins J."/>
            <person name="Haas F.B."/>
            <person name="Piednoel M."/>
            <person name="Gundlach H."/>
            <person name="Van Bel M."/>
            <person name="Meyberg R."/>
            <person name="Vives C."/>
            <person name="Morata J."/>
            <person name="Symeonidi A."/>
            <person name="Hiss M."/>
            <person name="Muchero W."/>
            <person name="Kamisugi Y."/>
            <person name="Saleh O."/>
            <person name="Blanc G."/>
            <person name="Decker E.L."/>
            <person name="van Gessel N."/>
            <person name="Grimwood J."/>
            <person name="Hayes R.D."/>
            <person name="Graham S.W."/>
            <person name="Gunter L.E."/>
            <person name="McDaniel S.F."/>
            <person name="Hoernstein S.N.W."/>
            <person name="Larsson A."/>
            <person name="Li F.W."/>
            <person name="Perroud P.F."/>
            <person name="Phillips J."/>
            <person name="Ranjan P."/>
            <person name="Rokshar D.S."/>
            <person name="Rothfels C.J."/>
            <person name="Schneider L."/>
            <person name="Shu S."/>
            <person name="Stevenson D.W."/>
            <person name="Thummler F."/>
            <person name="Tillich M."/>
            <person name="Villarreal Aguilar J.C."/>
            <person name="Widiez T."/>
            <person name="Wong G.K."/>
            <person name="Wymore A."/>
            <person name="Zhang Y."/>
            <person name="Zimmer A.D."/>
            <person name="Quatrano R.S."/>
            <person name="Mayer K.F.X."/>
            <person name="Goodstein D."/>
            <person name="Casacuberta J.M."/>
            <person name="Vandepoele K."/>
            <person name="Reski R."/>
            <person name="Cuming A.C."/>
            <person name="Tuskan G.A."/>
            <person name="Maumus F."/>
            <person name="Salse J."/>
            <person name="Schmutz J."/>
            <person name="Rensing S.A."/>
        </authorList>
    </citation>
    <scope>NUCLEOTIDE SEQUENCE [LARGE SCALE GENOMIC DNA]</scope>
    <source>
        <strain evidence="3 4">cv. Gransden 2004</strain>
    </source>
</reference>
<name>A0A2K1IMD3_PHYPA</name>
<protein>
    <recommendedName>
        <fullName evidence="1">CAAX prenyl protease 2/Lysostaphin resistance protein A-like domain-containing protein</fullName>
    </recommendedName>
</protein>
<proteinExistence type="predicted"/>
<evidence type="ECO:0000313" key="2">
    <source>
        <dbReference type="EMBL" id="PNR30434.1"/>
    </source>
</evidence>